<comment type="caution">
    <text evidence="3">The sequence shown here is derived from an EMBL/GenBank/DDBJ whole genome shotgun (WGS) entry which is preliminary data.</text>
</comment>
<dbReference type="PANTHER" id="PTHR46672:SF1">
    <property type="entry name" value="OS08G0103600 PROTEIN"/>
    <property type="match status" value="1"/>
</dbReference>
<sequence length="111" mass="12504">KENAAETYEEKLSRHPNVQDDFIAIYKGEIISDIVIKTANASFLAHKAVLCASSSTMREMITEDLKDKPIDVFEIKDLEDDIISPLLLFLYGDSLGDIQWDTALKLYHAAD</sequence>
<dbReference type="Proteomes" id="UP000499080">
    <property type="component" value="Unassembled WGS sequence"/>
</dbReference>
<dbReference type="Gene3D" id="3.30.710.10">
    <property type="entry name" value="Potassium Channel Kv1.1, Chain A"/>
    <property type="match status" value="1"/>
</dbReference>
<accession>A0A4Y2J5I1</accession>
<proteinExistence type="predicted"/>
<feature type="non-terminal residue" evidence="3">
    <location>
        <position position="111"/>
    </location>
</feature>
<reference evidence="3 4" key="1">
    <citation type="journal article" date="2019" name="Sci. Rep.">
        <title>Orb-weaving spider Araneus ventricosus genome elucidates the spidroin gene catalogue.</title>
        <authorList>
            <person name="Kono N."/>
            <person name="Nakamura H."/>
            <person name="Ohtoshi R."/>
            <person name="Moran D.A.P."/>
            <person name="Shinohara A."/>
            <person name="Yoshida Y."/>
            <person name="Fujiwara M."/>
            <person name="Mori M."/>
            <person name="Tomita M."/>
            <person name="Arakawa K."/>
        </authorList>
    </citation>
    <scope>NUCLEOTIDE SEQUENCE [LARGE SCALE GENOMIC DNA]</scope>
</reference>
<dbReference type="SUPFAM" id="SSF54695">
    <property type="entry name" value="POZ domain"/>
    <property type="match status" value="1"/>
</dbReference>
<dbReference type="PROSITE" id="PS50097">
    <property type="entry name" value="BTB"/>
    <property type="match status" value="1"/>
</dbReference>
<name>A0A4Y2J5I1_ARAVE</name>
<evidence type="ECO:0000313" key="4">
    <source>
        <dbReference type="Proteomes" id="UP000499080"/>
    </source>
</evidence>
<protein>
    <recommendedName>
        <fullName evidence="1">BTB domain-containing protein</fullName>
    </recommendedName>
</protein>
<feature type="domain" description="BTB" evidence="1">
    <location>
        <begin position="32"/>
        <end position="99"/>
    </location>
</feature>
<evidence type="ECO:0000259" key="1">
    <source>
        <dbReference type="PROSITE" id="PS50097"/>
    </source>
</evidence>
<evidence type="ECO:0000313" key="3">
    <source>
        <dbReference type="EMBL" id="GBM85230.1"/>
    </source>
</evidence>
<feature type="non-terminal residue" evidence="3">
    <location>
        <position position="1"/>
    </location>
</feature>
<dbReference type="PANTHER" id="PTHR46672">
    <property type="entry name" value="OS08G0495500 PROTEIN-RELATED"/>
    <property type="match status" value="1"/>
</dbReference>
<dbReference type="CDD" id="cd18186">
    <property type="entry name" value="BTB_POZ_ZBTB_KLHL-like"/>
    <property type="match status" value="1"/>
</dbReference>
<dbReference type="EMBL" id="BGPR01109214">
    <property type="protein sequence ID" value="GBM85230.1"/>
    <property type="molecule type" value="Genomic_DNA"/>
</dbReference>
<dbReference type="AlphaFoldDB" id="A0A4Y2J5I1"/>
<gene>
    <name evidence="3" type="ORF">AVEN_101726_1</name>
    <name evidence="2" type="ORF">AVEN_214523_1</name>
</gene>
<dbReference type="InterPro" id="IPR000210">
    <property type="entry name" value="BTB/POZ_dom"/>
</dbReference>
<dbReference type="Pfam" id="PF00651">
    <property type="entry name" value="BTB"/>
    <property type="match status" value="1"/>
</dbReference>
<dbReference type="EMBL" id="BGPR01108844">
    <property type="protein sequence ID" value="GBM84031.1"/>
    <property type="molecule type" value="Genomic_DNA"/>
</dbReference>
<evidence type="ECO:0000313" key="2">
    <source>
        <dbReference type="EMBL" id="GBM84031.1"/>
    </source>
</evidence>
<keyword evidence="4" id="KW-1185">Reference proteome</keyword>
<dbReference type="OrthoDB" id="6359943at2759"/>
<dbReference type="InterPro" id="IPR011333">
    <property type="entry name" value="SKP1/BTB/POZ_sf"/>
</dbReference>
<dbReference type="InterPro" id="IPR044714">
    <property type="entry name" value="AtSIBP1-like"/>
</dbReference>
<organism evidence="3 4">
    <name type="scientific">Araneus ventricosus</name>
    <name type="common">Orbweaver spider</name>
    <name type="synonym">Epeira ventricosa</name>
    <dbReference type="NCBI Taxonomy" id="182803"/>
    <lineage>
        <taxon>Eukaryota</taxon>
        <taxon>Metazoa</taxon>
        <taxon>Ecdysozoa</taxon>
        <taxon>Arthropoda</taxon>
        <taxon>Chelicerata</taxon>
        <taxon>Arachnida</taxon>
        <taxon>Araneae</taxon>
        <taxon>Araneomorphae</taxon>
        <taxon>Entelegynae</taxon>
        <taxon>Araneoidea</taxon>
        <taxon>Araneidae</taxon>
        <taxon>Araneus</taxon>
    </lineage>
</organism>